<dbReference type="AlphaFoldDB" id="A0A0H2RZW7"/>
<reference evidence="2 3" key="1">
    <citation type="submission" date="2015-04" db="EMBL/GenBank/DDBJ databases">
        <title>Complete genome sequence of Schizopora paradoxa KUC8140, a cosmopolitan wood degrader in East Asia.</title>
        <authorList>
            <consortium name="DOE Joint Genome Institute"/>
            <person name="Min B."/>
            <person name="Park H."/>
            <person name="Jang Y."/>
            <person name="Kim J.-J."/>
            <person name="Kim K.H."/>
            <person name="Pangilinan J."/>
            <person name="Lipzen A."/>
            <person name="Riley R."/>
            <person name="Grigoriev I.V."/>
            <person name="Spatafora J.W."/>
            <person name="Choi I.-G."/>
        </authorList>
    </citation>
    <scope>NUCLEOTIDE SEQUENCE [LARGE SCALE GENOMIC DNA]</scope>
    <source>
        <strain evidence="2 3">KUC8140</strain>
    </source>
</reference>
<protein>
    <submittedName>
        <fullName evidence="2">Uncharacterized protein</fullName>
    </submittedName>
</protein>
<accession>A0A0H2RZW7</accession>
<dbReference type="InParanoid" id="A0A0H2RZW7"/>
<dbReference type="EMBL" id="KQ085935">
    <property type="protein sequence ID" value="KLO15023.1"/>
    <property type="molecule type" value="Genomic_DNA"/>
</dbReference>
<keyword evidence="3" id="KW-1185">Reference proteome</keyword>
<feature type="region of interest" description="Disordered" evidence="1">
    <location>
        <begin position="1"/>
        <end position="44"/>
    </location>
</feature>
<organism evidence="2 3">
    <name type="scientific">Schizopora paradoxa</name>
    <dbReference type="NCBI Taxonomy" id="27342"/>
    <lineage>
        <taxon>Eukaryota</taxon>
        <taxon>Fungi</taxon>
        <taxon>Dikarya</taxon>
        <taxon>Basidiomycota</taxon>
        <taxon>Agaricomycotina</taxon>
        <taxon>Agaricomycetes</taxon>
        <taxon>Hymenochaetales</taxon>
        <taxon>Schizoporaceae</taxon>
        <taxon>Schizopora</taxon>
    </lineage>
</organism>
<evidence type="ECO:0000256" key="1">
    <source>
        <dbReference type="SAM" id="MobiDB-lite"/>
    </source>
</evidence>
<proteinExistence type="predicted"/>
<sequence length="219" mass="25045">MGWRRFERRKGPADPSNALSMELPSRRDNIRLRRPPHSPSSRIWSKDRHVNAHRLRLAAINSISIHVIGGAMAYVRIIESPGREKPRSKRTVIAHSAFRWEEGHAGSCILSLGQRGPRPSFDAACSWVWRDKSATKTSFRVELVVVVVVEGRERRKQARRRTEGALLCQLQKRKSSFEGTGICKFLSFFPSFMTMFNVSLIYGHDNVCVACRGNKLWKM</sequence>
<dbReference type="Proteomes" id="UP000053477">
    <property type="component" value="Unassembled WGS sequence"/>
</dbReference>
<gene>
    <name evidence="2" type="ORF">SCHPADRAFT_283330</name>
</gene>
<evidence type="ECO:0000313" key="3">
    <source>
        <dbReference type="Proteomes" id="UP000053477"/>
    </source>
</evidence>
<evidence type="ECO:0000313" key="2">
    <source>
        <dbReference type="EMBL" id="KLO15023.1"/>
    </source>
</evidence>
<name>A0A0H2RZW7_9AGAM</name>